<dbReference type="NCBIfam" id="TIGR02454">
    <property type="entry name" value="ECF_T_CbiQ"/>
    <property type="match status" value="1"/>
</dbReference>
<gene>
    <name evidence="7" type="primary">cbiQ</name>
    <name evidence="7" type="ORF">EPD83_004415</name>
</gene>
<dbReference type="InterPro" id="IPR012809">
    <property type="entry name" value="ECF_CbiQ"/>
</dbReference>
<keyword evidence="8" id="KW-1185">Reference proteome</keyword>
<evidence type="ECO:0000256" key="3">
    <source>
        <dbReference type="ARBA" id="ARBA00022692"/>
    </source>
</evidence>
<keyword evidence="5 6" id="KW-0472">Membrane</keyword>
<dbReference type="GO" id="GO:0006824">
    <property type="term" value="P:cobalt ion transport"/>
    <property type="evidence" value="ECO:0007669"/>
    <property type="project" value="InterPro"/>
</dbReference>
<feature type="transmembrane region" description="Helical" evidence="6">
    <location>
        <begin position="231"/>
        <end position="253"/>
    </location>
</feature>
<evidence type="ECO:0000256" key="5">
    <source>
        <dbReference type="ARBA" id="ARBA00023136"/>
    </source>
</evidence>
<accession>A0A8T6R143</accession>
<evidence type="ECO:0000256" key="1">
    <source>
        <dbReference type="ARBA" id="ARBA00004651"/>
    </source>
</evidence>
<organism evidence="7 8">
    <name type="scientific">Phycicoccus flavus</name>
    <dbReference type="NCBI Taxonomy" id="2502783"/>
    <lineage>
        <taxon>Bacteria</taxon>
        <taxon>Bacillati</taxon>
        <taxon>Actinomycetota</taxon>
        <taxon>Actinomycetes</taxon>
        <taxon>Micrococcales</taxon>
        <taxon>Intrasporangiaceae</taxon>
        <taxon>Phycicoccus</taxon>
    </lineage>
</organism>
<protein>
    <submittedName>
        <fullName evidence="7">Cobalt ECF transporter T component CbiQ</fullName>
    </submittedName>
</protein>
<feature type="transmembrane region" description="Helical" evidence="6">
    <location>
        <begin position="69"/>
        <end position="89"/>
    </location>
</feature>
<evidence type="ECO:0000256" key="2">
    <source>
        <dbReference type="ARBA" id="ARBA00022475"/>
    </source>
</evidence>
<dbReference type="Pfam" id="PF02361">
    <property type="entry name" value="CbiQ"/>
    <property type="match status" value="1"/>
</dbReference>
<dbReference type="AlphaFoldDB" id="A0A8T6R143"/>
<dbReference type="PANTHER" id="PTHR43723">
    <property type="entry name" value="COBALT TRANSPORT PROTEIN CBIQ"/>
    <property type="match status" value="1"/>
</dbReference>
<evidence type="ECO:0000256" key="4">
    <source>
        <dbReference type="ARBA" id="ARBA00022989"/>
    </source>
</evidence>
<dbReference type="CDD" id="cd16914">
    <property type="entry name" value="EcfT"/>
    <property type="match status" value="1"/>
</dbReference>
<evidence type="ECO:0000313" key="7">
    <source>
        <dbReference type="EMBL" id="NHA67304.1"/>
    </source>
</evidence>
<comment type="caution">
    <text evidence="7">The sequence shown here is derived from an EMBL/GenBank/DDBJ whole genome shotgun (WGS) entry which is preliminary data.</text>
</comment>
<dbReference type="Proteomes" id="UP000287866">
    <property type="component" value="Unassembled WGS sequence"/>
</dbReference>
<comment type="subcellular location">
    <subcellularLocation>
        <location evidence="1">Cell membrane</location>
        <topology evidence="1">Multi-pass membrane protein</topology>
    </subcellularLocation>
</comment>
<dbReference type="EMBL" id="SAYU02000009">
    <property type="protein sequence ID" value="NHA67304.1"/>
    <property type="molecule type" value="Genomic_DNA"/>
</dbReference>
<dbReference type="InterPro" id="IPR003339">
    <property type="entry name" value="ABC/ECF_trnsptr_transmembrane"/>
</dbReference>
<keyword evidence="3 6" id="KW-0812">Transmembrane</keyword>
<dbReference type="PANTHER" id="PTHR43723:SF1">
    <property type="entry name" value="COBALT TRANSPORT PROTEIN CBIQ"/>
    <property type="match status" value="1"/>
</dbReference>
<name>A0A8T6R143_9MICO</name>
<reference evidence="7" key="1">
    <citation type="submission" date="2020-03" db="EMBL/GenBank/DDBJ databases">
        <title>Phycicoccus flavus sp. nov., a novel endophytic actinobacterium isolated from branch of Kandelia candel.</title>
        <authorList>
            <person name="Tuo L."/>
        </authorList>
    </citation>
    <scope>NUCLEOTIDE SEQUENCE</scope>
    <source>
        <strain evidence="7">CMS6Z-2</strain>
    </source>
</reference>
<keyword evidence="2" id="KW-1003">Cell membrane</keyword>
<proteinExistence type="predicted"/>
<dbReference type="GO" id="GO:0043190">
    <property type="term" value="C:ATP-binding cassette (ABC) transporter complex"/>
    <property type="evidence" value="ECO:0007669"/>
    <property type="project" value="InterPro"/>
</dbReference>
<feature type="transmembrane region" description="Helical" evidence="6">
    <location>
        <begin position="43"/>
        <end position="62"/>
    </location>
</feature>
<dbReference type="InterPro" id="IPR052770">
    <property type="entry name" value="Cobalt_transport_CbiQ"/>
</dbReference>
<sequence>MARLAIDDAAWGNRWRQRSTAEKALLALGLLVLAVTSREVVTGAAVLVLAVGCALVGARVPWRTYLRVVLAPLSFVVLGAASVAVTVGARPDGALLALGPVAVTDGTLTTAGQVLARALAATSAMALLATTTPVSDLLTGMRRLRVPEVVVDVAEVMYRFVFLLLDTVATVREAQTARLGYATGPAARRSLGMLGSAVLRQAWTRAQRLDAGLAGRGGSGPLRTLPALRPVSVPFVAVTCTGLVALTAASVVLA</sequence>
<keyword evidence="4 6" id="KW-1133">Transmembrane helix</keyword>
<dbReference type="RefSeq" id="WP_165566260.1">
    <property type="nucleotide sequence ID" value="NZ_SAYU02000009.1"/>
</dbReference>
<evidence type="ECO:0000313" key="8">
    <source>
        <dbReference type="Proteomes" id="UP000287866"/>
    </source>
</evidence>
<evidence type="ECO:0000256" key="6">
    <source>
        <dbReference type="SAM" id="Phobius"/>
    </source>
</evidence>